<dbReference type="SMART" id="SM00746">
    <property type="entry name" value="TRASH"/>
    <property type="match status" value="1"/>
</dbReference>
<comment type="caution">
    <text evidence="2">The sequence shown here is derived from an EMBL/GenBank/DDBJ whole genome shotgun (WGS) entry which is preliminary data.</text>
</comment>
<dbReference type="InterPro" id="IPR009078">
    <property type="entry name" value="Ferritin-like_SF"/>
</dbReference>
<dbReference type="AlphaFoldDB" id="A0A1V8ZYJ2"/>
<proteinExistence type="predicted"/>
<sequence>MMLVEVHTRAGVLTAGQRAEINRRFIQSTTGDDGEGHAPETLREARRWMRLVFHEAADSFVGEERESGDVPPRFLVRVSVPGAWRKDTAGHLIKEMTRALAEVACGDRAFEQPDVWVHVLGVPEGGIGVFGTPMGAEDLVRLLTRAHRESPRRPERMPEGSGYDPVCGMVVPLRHAAAVAEHDGETYAFCSKGCHHVFTEDTVSAD</sequence>
<dbReference type="InterPro" id="IPR011017">
    <property type="entry name" value="TRASH_dom"/>
</dbReference>
<protein>
    <recommendedName>
        <fullName evidence="1">TRASH domain-containing protein</fullName>
    </recommendedName>
</protein>
<dbReference type="EMBL" id="MWIH01000008">
    <property type="protein sequence ID" value="OQO89868.1"/>
    <property type="molecule type" value="Genomic_DNA"/>
</dbReference>
<evidence type="ECO:0000259" key="1">
    <source>
        <dbReference type="SMART" id="SM00746"/>
    </source>
</evidence>
<evidence type="ECO:0000313" key="2">
    <source>
        <dbReference type="EMBL" id="OQO89868.1"/>
    </source>
</evidence>
<evidence type="ECO:0000313" key="3">
    <source>
        <dbReference type="Proteomes" id="UP000192591"/>
    </source>
</evidence>
<gene>
    <name evidence="2" type="ORF">B1813_18660</name>
</gene>
<dbReference type="SUPFAM" id="SSF47240">
    <property type="entry name" value="Ferritin-like"/>
    <property type="match status" value="1"/>
</dbReference>
<dbReference type="STRING" id="1962155.B1813_18660"/>
<dbReference type="Proteomes" id="UP000192591">
    <property type="component" value="Unassembled WGS sequence"/>
</dbReference>
<accession>A0A1V8ZYJ2</accession>
<dbReference type="RefSeq" id="WP_081194085.1">
    <property type="nucleotide sequence ID" value="NZ_MWIH01000008.1"/>
</dbReference>
<name>A0A1V8ZYJ2_SACPI</name>
<keyword evidence="3" id="KW-1185">Reference proteome</keyword>
<organism evidence="2 3">
    <name type="scientific">Saccharomonospora piscinae</name>
    <dbReference type="NCBI Taxonomy" id="687388"/>
    <lineage>
        <taxon>Bacteria</taxon>
        <taxon>Bacillati</taxon>
        <taxon>Actinomycetota</taxon>
        <taxon>Actinomycetes</taxon>
        <taxon>Pseudonocardiales</taxon>
        <taxon>Pseudonocardiaceae</taxon>
        <taxon>Saccharomonospora</taxon>
    </lineage>
</organism>
<reference evidence="2 3" key="1">
    <citation type="submission" date="2017-02" db="EMBL/GenBank/DDBJ databases">
        <title>Draft genome of Saccharomonospora sp. 154.</title>
        <authorList>
            <person name="Alonso-Carmona G.S."/>
            <person name="De La Haba R."/>
            <person name="Vera-Gargallo B."/>
            <person name="Sandoval-Trujillo A.H."/>
            <person name="Ramirez-Duran N."/>
            <person name="Ventosa A."/>
        </authorList>
    </citation>
    <scope>NUCLEOTIDE SEQUENCE [LARGE SCALE GENOMIC DNA]</scope>
    <source>
        <strain evidence="2 3">LRS4.154</strain>
    </source>
</reference>
<feature type="domain" description="TRASH" evidence="1">
    <location>
        <begin position="164"/>
        <end position="202"/>
    </location>
</feature>